<evidence type="ECO:0000313" key="2">
    <source>
        <dbReference type="Proteomes" id="UP000018958"/>
    </source>
</evidence>
<comment type="caution">
    <text evidence="1">The sequence shown here is derived from an EMBL/GenBank/DDBJ whole genome shotgun (WGS) entry which is preliminary data.</text>
</comment>
<accession>W2XXN6</accession>
<name>W2XXN6_PHYNI</name>
<dbReference type="EMBL" id="ANIX01000008">
    <property type="protein sequence ID" value="ETP27471.1"/>
    <property type="molecule type" value="Genomic_DNA"/>
</dbReference>
<gene>
    <name evidence="1" type="ORF">F441_00021</name>
</gene>
<reference evidence="1 2" key="1">
    <citation type="submission" date="2013-11" db="EMBL/GenBank/DDBJ databases">
        <title>The Genome Sequence of Phytophthora parasitica CJ01A1.</title>
        <authorList>
            <consortium name="The Broad Institute Genomics Platform"/>
            <person name="Russ C."/>
            <person name="Tyler B."/>
            <person name="Panabieres F."/>
            <person name="Shan W."/>
            <person name="Tripathy S."/>
            <person name="Grunwald N."/>
            <person name="Machado M."/>
            <person name="Johnson C.S."/>
            <person name="Walker B."/>
            <person name="Young S.K."/>
            <person name="Zeng Q."/>
            <person name="Gargeya S."/>
            <person name="Fitzgerald M."/>
            <person name="Haas B."/>
            <person name="Abouelleil A."/>
            <person name="Allen A.W."/>
            <person name="Alvarado L."/>
            <person name="Arachchi H.M."/>
            <person name="Berlin A.M."/>
            <person name="Chapman S.B."/>
            <person name="Gainer-Dewar J."/>
            <person name="Goldberg J."/>
            <person name="Griggs A."/>
            <person name="Gujja S."/>
            <person name="Hansen M."/>
            <person name="Howarth C."/>
            <person name="Imamovic A."/>
            <person name="Ireland A."/>
            <person name="Larimer J."/>
            <person name="McCowan C."/>
            <person name="Murphy C."/>
            <person name="Pearson M."/>
            <person name="Poon T.W."/>
            <person name="Priest M."/>
            <person name="Roberts A."/>
            <person name="Saif S."/>
            <person name="Shea T."/>
            <person name="Sisk P."/>
            <person name="Sykes S."/>
            <person name="Wortman J."/>
            <person name="Nusbaum C."/>
            <person name="Birren B."/>
        </authorList>
    </citation>
    <scope>NUCLEOTIDE SEQUENCE [LARGE SCALE GENOMIC DNA]</scope>
    <source>
        <strain evidence="1 2">CJ01A1</strain>
    </source>
</reference>
<evidence type="ECO:0000313" key="1">
    <source>
        <dbReference type="EMBL" id="ETP27471.1"/>
    </source>
</evidence>
<proteinExistence type="predicted"/>
<sequence>MNKLVDPNVDAVQVHSAQFFSDSMRSATKRCGGLCASTGMQLT</sequence>
<dbReference type="AlphaFoldDB" id="W2XXN6"/>
<dbReference type="Proteomes" id="UP000018958">
    <property type="component" value="Unassembled WGS sequence"/>
</dbReference>
<organism evidence="1 2">
    <name type="scientific">Phytophthora nicotianae CJ01A1</name>
    <dbReference type="NCBI Taxonomy" id="1317063"/>
    <lineage>
        <taxon>Eukaryota</taxon>
        <taxon>Sar</taxon>
        <taxon>Stramenopiles</taxon>
        <taxon>Oomycota</taxon>
        <taxon>Peronosporomycetes</taxon>
        <taxon>Peronosporales</taxon>
        <taxon>Peronosporaceae</taxon>
        <taxon>Phytophthora</taxon>
    </lineage>
</organism>
<protein>
    <submittedName>
        <fullName evidence="1">Uncharacterized protein</fullName>
    </submittedName>
</protein>